<gene>
    <name evidence="1" type="ORF">S01H4_52713</name>
</gene>
<organism evidence="1">
    <name type="scientific">marine sediment metagenome</name>
    <dbReference type="NCBI Taxonomy" id="412755"/>
    <lineage>
        <taxon>unclassified sequences</taxon>
        <taxon>metagenomes</taxon>
        <taxon>ecological metagenomes</taxon>
    </lineage>
</organism>
<evidence type="ECO:0000313" key="1">
    <source>
        <dbReference type="EMBL" id="GAH14707.1"/>
    </source>
</evidence>
<proteinExistence type="predicted"/>
<accession>X1D3E2</accession>
<dbReference type="AlphaFoldDB" id="X1D3E2"/>
<reference evidence="1" key="1">
    <citation type="journal article" date="2014" name="Front. Microbiol.">
        <title>High frequency of phylogenetically diverse reductive dehalogenase-homologous genes in deep subseafloor sedimentary metagenomes.</title>
        <authorList>
            <person name="Kawai M."/>
            <person name="Futagami T."/>
            <person name="Toyoda A."/>
            <person name="Takaki Y."/>
            <person name="Nishi S."/>
            <person name="Hori S."/>
            <person name="Arai W."/>
            <person name="Tsubouchi T."/>
            <person name="Morono Y."/>
            <person name="Uchiyama I."/>
            <person name="Ito T."/>
            <person name="Fujiyama A."/>
            <person name="Inagaki F."/>
            <person name="Takami H."/>
        </authorList>
    </citation>
    <scope>NUCLEOTIDE SEQUENCE</scope>
    <source>
        <strain evidence="1">Expedition CK06-06</strain>
    </source>
</reference>
<sequence>ETRRNWKKVMVKVGGTYPIQLRMFQPRSECELIKVKYLFNQRLGDMSEEEAKREGGYTLKGFRETFTVINGHWDNDLIVYVIGFKYIDDKK</sequence>
<dbReference type="EMBL" id="BART01030148">
    <property type="protein sequence ID" value="GAH14707.1"/>
    <property type="molecule type" value="Genomic_DNA"/>
</dbReference>
<name>X1D3E2_9ZZZZ</name>
<protein>
    <recommendedName>
        <fullName evidence="2">ASCH domain-containing protein</fullName>
    </recommendedName>
</protein>
<feature type="non-terminal residue" evidence="1">
    <location>
        <position position="1"/>
    </location>
</feature>
<evidence type="ECO:0008006" key="2">
    <source>
        <dbReference type="Google" id="ProtNLM"/>
    </source>
</evidence>
<comment type="caution">
    <text evidence="1">The sequence shown here is derived from an EMBL/GenBank/DDBJ whole genome shotgun (WGS) entry which is preliminary data.</text>
</comment>